<dbReference type="Gene3D" id="3.30.700.10">
    <property type="entry name" value="Glycoprotein, Type 4 Pilin"/>
    <property type="match status" value="1"/>
</dbReference>
<reference evidence="3" key="1">
    <citation type="submission" date="2011-02" db="EMBL/GenBank/DDBJ databases">
        <title>The complete genome of Planctomyces brasiliensis DSM 5305.</title>
        <authorList>
            <person name="Lucas S."/>
            <person name="Copeland A."/>
            <person name="Lapidus A."/>
            <person name="Bruce D."/>
            <person name="Goodwin L."/>
            <person name="Pitluck S."/>
            <person name="Kyrpides N."/>
            <person name="Mavromatis K."/>
            <person name="Pagani I."/>
            <person name="Ivanova N."/>
            <person name="Ovchinnikova G."/>
            <person name="Lu M."/>
            <person name="Detter J.C."/>
            <person name="Han C."/>
            <person name="Land M."/>
            <person name="Hauser L."/>
            <person name="Markowitz V."/>
            <person name="Cheng J.-F."/>
            <person name="Hugenholtz P."/>
            <person name="Woyke T."/>
            <person name="Wu D."/>
            <person name="Tindall B."/>
            <person name="Pomrenke H.G."/>
            <person name="Brambilla E."/>
            <person name="Klenk H.-P."/>
            <person name="Eisen J.A."/>
        </authorList>
    </citation>
    <scope>NUCLEOTIDE SEQUENCE [LARGE SCALE GENOMIC DNA]</scope>
    <source>
        <strain evidence="3">ATCC 49424 / DSM 5305 / JCM 21570 / NBRC 103401 / IFAM 1448</strain>
    </source>
</reference>
<dbReference type="PANTHER" id="PTHR30093:SF2">
    <property type="entry name" value="TYPE II SECRETION SYSTEM PROTEIN H"/>
    <property type="match status" value="1"/>
</dbReference>
<dbReference type="eggNOG" id="COG2165">
    <property type="taxonomic scope" value="Bacteria"/>
</dbReference>
<dbReference type="Proteomes" id="UP000006860">
    <property type="component" value="Chromosome"/>
</dbReference>
<dbReference type="KEGG" id="pbs:Plabr_4602"/>
<dbReference type="Pfam" id="PF07963">
    <property type="entry name" value="N_methyl"/>
    <property type="match status" value="1"/>
</dbReference>
<evidence type="ECO:0000313" key="2">
    <source>
        <dbReference type="EMBL" id="ADY62173.1"/>
    </source>
</evidence>
<keyword evidence="3" id="KW-1185">Reference proteome</keyword>
<proteinExistence type="predicted"/>
<dbReference type="SUPFAM" id="SSF54523">
    <property type="entry name" value="Pili subunits"/>
    <property type="match status" value="1"/>
</dbReference>
<accession>F0SND0</accession>
<dbReference type="InterPro" id="IPR027558">
    <property type="entry name" value="Pre_pil_HX9DG_C"/>
</dbReference>
<protein>
    <recommendedName>
        <fullName evidence="1">DUF1559 domain-containing protein</fullName>
    </recommendedName>
</protein>
<dbReference type="PANTHER" id="PTHR30093">
    <property type="entry name" value="GENERAL SECRETION PATHWAY PROTEIN G"/>
    <property type="match status" value="1"/>
</dbReference>
<feature type="domain" description="DUF1559" evidence="1">
    <location>
        <begin position="32"/>
        <end position="288"/>
    </location>
</feature>
<evidence type="ECO:0000313" key="3">
    <source>
        <dbReference type="Proteomes" id="UP000006860"/>
    </source>
</evidence>
<organism evidence="2 3">
    <name type="scientific">Rubinisphaera brasiliensis (strain ATCC 49424 / DSM 5305 / JCM 21570 / IAM 15109 / NBRC 103401 / IFAM 1448)</name>
    <name type="common">Planctomyces brasiliensis</name>
    <dbReference type="NCBI Taxonomy" id="756272"/>
    <lineage>
        <taxon>Bacteria</taxon>
        <taxon>Pseudomonadati</taxon>
        <taxon>Planctomycetota</taxon>
        <taxon>Planctomycetia</taxon>
        <taxon>Planctomycetales</taxon>
        <taxon>Planctomycetaceae</taxon>
        <taxon>Rubinisphaera</taxon>
    </lineage>
</organism>
<evidence type="ECO:0000259" key="1">
    <source>
        <dbReference type="Pfam" id="PF07596"/>
    </source>
</evidence>
<dbReference type="STRING" id="756272.Plabr_4602"/>
<name>F0SND0_RUBBR</name>
<dbReference type="NCBIfam" id="TIGR04294">
    <property type="entry name" value="pre_pil_HX9DG"/>
    <property type="match status" value="1"/>
</dbReference>
<dbReference type="InterPro" id="IPR011453">
    <property type="entry name" value="DUF1559"/>
</dbReference>
<dbReference type="OrthoDB" id="263714at2"/>
<dbReference type="InterPro" id="IPR012902">
    <property type="entry name" value="N_methyl_site"/>
</dbReference>
<dbReference type="InterPro" id="IPR045584">
    <property type="entry name" value="Pilin-like"/>
</dbReference>
<dbReference type="PROSITE" id="PS00409">
    <property type="entry name" value="PROKAR_NTER_METHYL"/>
    <property type="match status" value="1"/>
</dbReference>
<dbReference type="EMBL" id="CP002546">
    <property type="protein sequence ID" value="ADY62173.1"/>
    <property type="molecule type" value="Genomic_DNA"/>
</dbReference>
<dbReference type="HOGENOM" id="CLU_041661_0_0_0"/>
<dbReference type="Pfam" id="PF07596">
    <property type="entry name" value="SBP_bac_10"/>
    <property type="match status" value="1"/>
</dbReference>
<dbReference type="AlphaFoldDB" id="F0SND0"/>
<sequence length="306" mass="33398">MKLGRHGFTLIELLVVIAIIAILVALLLPAVQQAREAARRSSCKNNLKQLGLAMHNYHDAYSTFTYGQGGDYSPMTRRRETWMQPTLPYIEQAALYDNYVDEDPEYVMHSSFTREVVPTLVCPSNPTPNNGDFYFRGTYGANGGSYIGSFTVSNGDGMFHLQSSIRFRDVIDGTSNTILFGEGVARKNASPNHTPWGEVGYYWGGGSTHHGGGFCTAEPPNSVVPDCNYTCSDYESEQFPCAGNNAGSAPLVSCTGTRHTFARSYHQGGVQVVMVDGAVKFISENIDLGTWQDLSTRAGGEVIGQF</sequence>
<dbReference type="NCBIfam" id="TIGR02532">
    <property type="entry name" value="IV_pilin_GFxxxE"/>
    <property type="match status" value="1"/>
</dbReference>
<gene>
    <name evidence="2" type="ordered locus">Plabr_4602</name>
</gene>
<dbReference type="RefSeq" id="WP_013630877.1">
    <property type="nucleotide sequence ID" value="NC_015174.1"/>
</dbReference>